<dbReference type="PIRSF" id="PIRSF037031">
    <property type="entry name" value="Redox_disulphide_2"/>
    <property type="match status" value="1"/>
</dbReference>
<dbReference type="SUPFAM" id="SSF52833">
    <property type="entry name" value="Thioredoxin-like"/>
    <property type="match status" value="1"/>
</dbReference>
<dbReference type="PANTHER" id="PTHR36450:SF1">
    <property type="entry name" value="THIOREDOXIN"/>
    <property type="match status" value="1"/>
</dbReference>
<evidence type="ECO:0000256" key="1">
    <source>
        <dbReference type="ARBA" id="ARBA00007787"/>
    </source>
</evidence>
<keyword evidence="2 3" id="KW-0249">Electron transport</keyword>
<reference evidence="8" key="1">
    <citation type="journal article" date="2012" name="J. Bacteriol.">
        <title>Complete genome sequence of the hydrogenotrophic, methanogenic archaeon Methanoculleus bourgensis strain MS2T, isolated from a sewage sludge digester.</title>
        <authorList>
            <person name="Maus I."/>
            <person name="Wibberg D."/>
            <person name="Stantscheff R."/>
            <person name="Eikmeyer F.G."/>
            <person name="Seffner A."/>
            <person name="Boelter J."/>
            <person name="Szczepanowski R."/>
            <person name="Blom J."/>
            <person name="Jaenicke S."/>
            <person name="Konig H."/>
            <person name="Puhler A."/>
            <person name="Schluter A."/>
        </authorList>
    </citation>
    <scope>NUCLEOTIDE SEQUENCE [LARGE SCALE GENOMIC DNA]</scope>
    <source>
        <strain evidence="8">ATCC 43281 / DSM 3045 / OCM 15 / MS2</strain>
    </source>
</reference>
<keyword evidence="5" id="KW-1015">Disulfide bond</keyword>
<evidence type="ECO:0000256" key="2">
    <source>
        <dbReference type="ARBA" id="ARBA00022982"/>
    </source>
</evidence>
<dbReference type="GeneID" id="13355309"/>
<name>I7KAM9_METBM</name>
<dbReference type="PATRIC" id="fig|1201294.9.peg.14"/>
<dbReference type="PANTHER" id="PTHR36450">
    <property type="entry name" value="THIOREDOXIN"/>
    <property type="match status" value="1"/>
</dbReference>
<sequence>MVKIEVLGTGCAKCRRLAKNVESAINDLGIDAEVVKVDDITEIMDRGVMLTPALAVDGELKVSGRVADVREIKEILHGAD</sequence>
<dbReference type="RefSeq" id="WP_014865913.1">
    <property type="nucleotide sequence ID" value="NC_018227.2"/>
</dbReference>
<keyword evidence="3 5" id="KW-0676">Redox-active center</keyword>
<evidence type="ECO:0000313" key="7">
    <source>
        <dbReference type="EMBL" id="CCJ34936.1"/>
    </source>
</evidence>
<evidence type="ECO:0000256" key="5">
    <source>
        <dbReference type="PIRSR" id="PIRSR037031-51"/>
    </source>
</evidence>
<dbReference type="Proteomes" id="UP000009007">
    <property type="component" value="Chromosome I"/>
</dbReference>
<protein>
    <recommendedName>
        <fullName evidence="3">Thioredoxin</fullName>
    </recommendedName>
</protein>
<dbReference type="HOGENOM" id="CLU_090389_18_2_2"/>
<keyword evidence="8" id="KW-1185">Reference proteome</keyword>
<dbReference type="Pfam" id="PF13192">
    <property type="entry name" value="Thioredoxin_3"/>
    <property type="match status" value="1"/>
</dbReference>
<gene>
    <name evidence="7" type="ordered locus">BN140_0013</name>
</gene>
<evidence type="ECO:0000256" key="4">
    <source>
        <dbReference type="PIRSR" id="PIRSR037031-50"/>
    </source>
</evidence>
<feature type="active site" description="Nucleophile" evidence="4">
    <location>
        <position position="11"/>
    </location>
</feature>
<organism evidence="7 8">
    <name type="scientific">Methanoculleus bourgensis (strain ATCC 43281 / DSM 3045 / OCM 15 / MS2)</name>
    <name type="common">Methanogenium bourgense</name>
    <dbReference type="NCBI Taxonomy" id="1201294"/>
    <lineage>
        <taxon>Archaea</taxon>
        <taxon>Methanobacteriati</taxon>
        <taxon>Methanobacteriota</taxon>
        <taxon>Stenosarchaea group</taxon>
        <taxon>Methanomicrobia</taxon>
        <taxon>Methanomicrobiales</taxon>
        <taxon>Methanomicrobiaceae</taxon>
        <taxon>Methanoculleus</taxon>
    </lineage>
</organism>
<dbReference type="InterPro" id="IPR012336">
    <property type="entry name" value="Thioredoxin-like_fold"/>
</dbReference>
<comment type="similarity">
    <text evidence="1 3">Belongs to the glutaredoxin family.</text>
</comment>
<dbReference type="EMBL" id="HE964772">
    <property type="protein sequence ID" value="CCJ34936.1"/>
    <property type="molecule type" value="Genomic_DNA"/>
</dbReference>
<feature type="active site" description="Nucleophile" evidence="4">
    <location>
        <position position="14"/>
    </location>
</feature>
<proteinExistence type="inferred from homology"/>
<dbReference type="BioCyc" id="MBOU1201294:BN140_RS00060-MONOMER"/>
<feature type="domain" description="Thioredoxin-like fold" evidence="6">
    <location>
        <begin position="2"/>
        <end position="76"/>
    </location>
</feature>
<dbReference type="InterPro" id="IPR036249">
    <property type="entry name" value="Thioredoxin-like_sf"/>
</dbReference>
<evidence type="ECO:0000313" key="8">
    <source>
        <dbReference type="Proteomes" id="UP000009007"/>
    </source>
</evidence>
<accession>I7KAM9</accession>
<keyword evidence="3" id="KW-0813">Transport</keyword>
<dbReference type="AlphaFoldDB" id="I7KAM9"/>
<evidence type="ECO:0000259" key="6">
    <source>
        <dbReference type="Pfam" id="PF13192"/>
    </source>
</evidence>
<dbReference type="KEGG" id="mbg:BN140_0013"/>
<dbReference type="STRING" id="1201294.BN140_0013"/>
<dbReference type="NCBIfam" id="TIGR00412">
    <property type="entry name" value="redox_disulf_2"/>
    <property type="match status" value="1"/>
</dbReference>
<feature type="disulfide bond" description="Redox-active" evidence="5">
    <location>
        <begin position="11"/>
        <end position="14"/>
    </location>
</feature>
<evidence type="ECO:0000256" key="3">
    <source>
        <dbReference type="PIRNR" id="PIRNR037031"/>
    </source>
</evidence>
<dbReference type="InterPro" id="IPR005243">
    <property type="entry name" value="THIRX-like_proc"/>
</dbReference>
<dbReference type="Gene3D" id="3.40.30.10">
    <property type="entry name" value="Glutaredoxin"/>
    <property type="match status" value="1"/>
</dbReference>
<comment type="function">
    <text evidence="3">Does not function as a glutathione-disulfide oxidoreductase in the presence of glutathione and glutathione reductase. Has low thioredoxin activity in vitro.</text>
</comment>